<dbReference type="GO" id="GO:0071949">
    <property type="term" value="F:FAD binding"/>
    <property type="evidence" value="ECO:0007669"/>
    <property type="project" value="TreeGrafter"/>
</dbReference>
<dbReference type="PANTHER" id="PTHR11455:SF9">
    <property type="entry name" value="CRYPTOCHROME CIRCADIAN CLOCK 5 ISOFORM X1"/>
    <property type="match status" value="1"/>
</dbReference>
<keyword evidence="1 4" id="KW-0285">Flavoprotein</keyword>
<dbReference type="Gene3D" id="3.40.50.620">
    <property type="entry name" value="HUPs"/>
    <property type="match status" value="1"/>
</dbReference>
<dbReference type="EMBL" id="RKLU01000001">
    <property type="protein sequence ID" value="TQQ83487.1"/>
    <property type="molecule type" value="Genomic_DNA"/>
</dbReference>
<dbReference type="InterPro" id="IPR014729">
    <property type="entry name" value="Rossmann-like_a/b/a_fold"/>
</dbReference>
<feature type="binding site" evidence="4">
    <location>
        <position position="278"/>
    </location>
    <ligand>
        <name>FAD</name>
        <dbReference type="ChEBI" id="CHEBI:57692"/>
    </ligand>
</feature>
<comment type="similarity">
    <text evidence="5">Belongs to the DNA photolyase family.</text>
</comment>
<proteinExistence type="inferred from homology"/>
<comment type="cofactor">
    <cofactor evidence="4">
        <name>FAD</name>
        <dbReference type="ChEBI" id="CHEBI:57692"/>
    </cofactor>
    <text evidence="4">Binds 1 FAD per subunit.</text>
</comment>
<dbReference type="InterPro" id="IPR036155">
    <property type="entry name" value="Crypto/Photolyase_N_sf"/>
</dbReference>
<evidence type="ECO:0000259" key="7">
    <source>
        <dbReference type="PROSITE" id="PS51645"/>
    </source>
</evidence>
<dbReference type="Proteomes" id="UP000705823">
    <property type="component" value="Unassembled WGS sequence"/>
</dbReference>
<dbReference type="PANTHER" id="PTHR11455">
    <property type="entry name" value="CRYPTOCHROME"/>
    <property type="match status" value="1"/>
</dbReference>
<evidence type="ECO:0000256" key="2">
    <source>
        <dbReference type="ARBA" id="ARBA00022827"/>
    </source>
</evidence>
<comment type="caution">
    <text evidence="8">The sequence shown here is derived from an EMBL/GenBank/DDBJ whole genome shotgun (WGS) entry which is preliminary data.</text>
</comment>
<dbReference type="Gene3D" id="1.25.40.80">
    <property type="match status" value="1"/>
</dbReference>
<evidence type="ECO:0000256" key="4">
    <source>
        <dbReference type="PIRSR" id="PIRSR602081-1"/>
    </source>
</evidence>
<evidence type="ECO:0000256" key="1">
    <source>
        <dbReference type="ARBA" id="ARBA00022630"/>
    </source>
</evidence>
<dbReference type="RefSeq" id="WP_142978396.1">
    <property type="nucleotide sequence ID" value="NZ_RKLU01000001.1"/>
</dbReference>
<keyword evidence="2 4" id="KW-0274">FAD</keyword>
<dbReference type="Pfam" id="PF03441">
    <property type="entry name" value="FAD_binding_7"/>
    <property type="match status" value="1"/>
</dbReference>
<evidence type="ECO:0000313" key="9">
    <source>
        <dbReference type="Proteomes" id="UP000705823"/>
    </source>
</evidence>
<evidence type="ECO:0000256" key="5">
    <source>
        <dbReference type="RuleBase" id="RU004182"/>
    </source>
</evidence>
<dbReference type="InterPro" id="IPR006050">
    <property type="entry name" value="DNA_photolyase_N"/>
</dbReference>
<dbReference type="GO" id="GO:0009416">
    <property type="term" value="P:response to light stimulus"/>
    <property type="evidence" value="ECO:0007669"/>
    <property type="project" value="TreeGrafter"/>
</dbReference>
<dbReference type="InterPro" id="IPR002081">
    <property type="entry name" value="Cryptochrome/DNA_photolyase_1"/>
</dbReference>
<dbReference type="PROSITE" id="PS51645">
    <property type="entry name" value="PHR_CRY_ALPHA_BETA"/>
    <property type="match status" value="1"/>
</dbReference>
<evidence type="ECO:0000313" key="8">
    <source>
        <dbReference type="EMBL" id="TQQ83487.1"/>
    </source>
</evidence>
<dbReference type="InterPro" id="IPR005101">
    <property type="entry name" value="Cryptochr/Photolyase_FAD-bd"/>
</dbReference>
<name>A0A8J8TDN8_9EURY</name>
<feature type="region of interest" description="Disordered" evidence="6">
    <location>
        <begin position="484"/>
        <end position="527"/>
    </location>
</feature>
<feature type="domain" description="Photolyase/cryptochrome alpha/beta" evidence="7">
    <location>
        <begin position="26"/>
        <end position="150"/>
    </location>
</feature>
<dbReference type="InterPro" id="IPR018394">
    <property type="entry name" value="DNA_photolyase_1_CS_C"/>
</dbReference>
<feature type="binding site" evidence="4">
    <location>
        <begin position="379"/>
        <end position="381"/>
    </location>
    <ligand>
        <name>FAD</name>
        <dbReference type="ChEBI" id="CHEBI:57692"/>
    </ligand>
</feature>
<organism evidence="8 9">
    <name type="scientific">Halonotius terrestris</name>
    <dbReference type="NCBI Taxonomy" id="2487750"/>
    <lineage>
        <taxon>Archaea</taxon>
        <taxon>Methanobacteriati</taxon>
        <taxon>Methanobacteriota</taxon>
        <taxon>Stenosarchaea group</taxon>
        <taxon>Halobacteria</taxon>
        <taxon>Halobacteriales</taxon>
        <taxon>Haloferacaceae</taxon>
        <taxon>Halonotius</taxon>
    </lineage>
</organism>
<feature type="binding site" evidence="4">
    <location>
        <position position="230"/>
    </location>
    <ligand>
        <name>FAD</name>
        <dbReference type="ChEBI" id="CHEBI:57692"/>
    </ligand>
</feature>
<accession>A0A8J8TDN8</accession>
<dbReference type="Gene3D" id="1.10.579.10">
    <property type="entry name" value="DNA Cyclobutane Dipyrimidine Photolyase, subunit A, domain 3"/>
    <property type="match status" value="1"/>
</dbReference>
<reference evidence="8" key="1">
    <citation type="submission" date="2019-02" db="EMBL/GenBank/DDBJ databases">
        <title>Halonotius sp. a new haloarchaeum isolated from saline soil.</title>
        <authorList>
            <person name="Duran-Viseras A."/>
            <person name="Sanchez-Porro C."/>
            <person name="Ventosa A."/>
        </authorList>
    </citation>
    <scope>NUCLEOTIDE SEQUENCE</scope>
    <source>
        <strain evidence="8">F15B</strain>
    </source>
</reference>
<dbReference type="OrthoDB" id="11721at2157"/>
<sequence>MTEAATPISTAPTIDAIPAVDAAAESGVVVWHRRGLRTADHPALTAAVDTADRVLPLFVFDPTFYRDSGLACDARSEFLHESLAALDSQYDSLGGGLTYAHGDPVEILSRFRDQGWQVVASAEPTGRYGRERDNAAAAEADVEFVAGDGLIREAADTREGWSDHVEAWFTADQHAVDSGDADFVTLETPLTPDRVADAYDIDPTKERVPRGGREAGRRRLHHFADSIRSYPGNISAPSDAEDGTSRLSPYLRFGCLSVREVYQHIDEHAPDCRGKQMFISRLYWNRHYTQKLADWPGWLDTAVNPVMEEFHADNHDPALVDAWKQGQTGYPMVDASMRCLRETGWLNFRMRAMCASFLCDLCQQPWQIGADWFYYHLIDADPAINYTQFQTQAGVVGTNMLRIYNPRKQVRDNDPDGEFIREWVPELRPLPDKFLDQPEKTPLAVQDEYGVDIGDDYPYPIVEYEAARERIQTKLEAVRDDARRALQRPEVAERASLSRRGRGSGGQPSADEATADTDDDQASLSEF</sequence>
<gene>
    <name evidence="8" type="ORF">EGH24_01465</name>
</gene>
<protein>
    <submittedName>
        <fullName evidence="8">Deoxyribodipyrimidine photo-lyase</fullName>
    </submittedName>
</protein>
<dbReference type="Pfam" id="PF00875">
    <property type="entry name" value="DNA_photolyase"/>
    <property type="match status" value="1"/>
</dbReference>
<dbReference type="PRINTS" id="PR00147">
    <property type="entry name" value="DNAPHOTLYASE"/>
</dbReference>
<dbReference type="SUPFAM" id="SSF48173">
    <property type="entry name" value="Cryptochrome/photolyase FAD-binding domain"/>
    <property type="match status" value="1"/>
</dbReference>
<keyword evidence="3 5" id="KW-0157">Chromophore</keyword>
<dbReference type="GO" id="GO:0006950">
    <property type="term" value="P:response to stress"/>
    <property type="evidence" value="ECO:0007669"/>
    <property type="project" value="UniProtKB-ARBA"/>
</dbReference>
<feature type="binding site" evidence="4">
    <location>
        <begin position="244"/>
        <end position="248"/>
    </location>
    <ligand>
        <name>FAD</name>
        <dbReference type="ChEBI" id="CHEBI:57692"/>
    </ligand>
</feature>
<dbReference type="GO" id="GO:0003677">
    <property type="term" value="F:DNA binding"/>
    <property type="evidence" value="ECO:0007669"/>
    <property type="project" value="TreeGrafter"/>
</dbReference>
<dbReference type="GO" id="GO:0003904">
    <property type="term" value="F:deoxyribodipyrimidine photo-lyase activity"/>
    <property type="evidence" value="ECO:0007669"/>
    <property type="project" value="TreeGrafter"/>
</dbReference>
<dbReference type="GO" id="GO:0006139">
    <property type="term" value="P:nucleobase-containing compound metabolic process"/>
    <property type="evidence" value="ECO:0007669"/>
    <property type="project" value="UniProtKB-ARBA"/>
</dbReference>
<dbReference type="PROSITE" id="PS00394">
    <property type="entry name" value="DNA_PHOTOLYASES_1_1"/>
    <property type="match status" value="1"/>
</dbReference>
<dbReference type="InterPro" id="IPR036134">
    <property type="entry name" value="Crypto/Photolyase_FAD-like_sf"/>
</dbReference>
<dbReference type="AlphaFoldDB" id="A0A8J8TDN8"/>
<evidence type="ECO:0000256" key="3">
    <source>
        <dbReference type="ARBA" id="ARBA00022991"/>
    </source>
</evidence>
<dbReference type="SUPFAM" id="SSF52425">
    <property type="entry name" value="Cryptochrome/photolyase, N-terminal domain"/>
    <property type="match status" value="1"/>
</dbReference>
<keyword evidence="9" id="KW-1185">Reference proteome</keyword>
<evidence type="ECO:0000256" key="6">
    <source>
        <dbReference type="SAM" id="MobiDB-lite"/>
    </source>
</evidence>